<reference evidence="2 4" key="2">
    <citation type="journal article" date="2015" name="Vet. Microbiol.">
        <title>Whole-genome sequence of a novel Chinese cyprinid herpesvirus 3 isolate reveals the existence of a distinct European genotype in East Asia.</title>
        <authorList>
            <person name="Li W."/>
            <person name="Lee X."/>
            <person name="Weng S."/>
            <person name="He J."/>
            <person name="Dong C."/>
        </authorList>
    </citation>
    <scope>NUCLEOTIDE SEQUENCE [LARGE SCALE GENOMIC DNA]</scope>
    <source>
        <strain evidence="2">KHV-GZ11</strain>
    </source>
</reference>
<dbReference type="Proteomes" id="UP000169752">
    <property type="component" value="Segment"/>
</dbReference>
<accession>A4FTH6</accession>
<name>A4FTH6_CYHV3</name>
<dbReference type="Proteomes" id="UP000160099">
    <property type="component" value="Segment"/>
</dbReference>
<evidence type="ECO:0000313" key="2">
    <source>
        <dbReference type="EMBL" id="AIC32422.1"/>
    </source>
</evidence>
<evidence type="ECO:0000313" key="3">
    <source>
        <dbReference type="EMBL" id="BAF48881.1"/>
    </source>
</evidence>
<dbReference type="EMBL" id="AP008984">
    <property type="protein sequence ID" value="BAF48881.1"/>
    <property type="molecule type" value="Genomic_DNA"/>
</dbReference>
<sequence>MWHLGRANVVTRDNSKRADAAASSVRASDPSRSITSYSSSITNATDGDGDDDEEREQKRIKRVKKWNHCVEPVVVERDGLCQVSTWCMGAHSKWFPAYPCLPSDLCRPVLQLCDSEGTVHTYKALEPHAAGRYHSEWPCWTHQCMADPYELKAHPVHPAVGIRLGTVGGNGRPIVAGRCALTPAVDPFFGDMLWDYGVPLDYSEEDCDAVDQGRDHEAAGDGELPEGPGRHSRPLGPGCFKLLFCYPSRNISYLCRDPIISEAFDCLSFHCNLTVERPDDGVPAATYERRSVLGGVRP</sequence>
<proteinExistence type="predicted"/>
<gene>
    <name evidence="2" type="ORF">CyHV3-GZ_ORF67L</name>
    <name evidence="3" type="ORF">KHVJ077</name>
</gene>
<organism evidence="3 5">
    <name type="scientific">Cyprinid herpesvirus 3</name>
    <name type="common">CyHV-3</name>
    <dbReference type="NCBI Taxonomy" id="180230"/>
    <lineage>
        <taxon>Viruses</taxon>
        <taxon>Duplodnaviria</taxon>
        <taxon>Heunggongvirae</taxon>
        <taxon>Peploviricota</taxon>
        <taxon>Herviviricetes</taxon>
        <taxon>Herpesvirales</taxon>
        <taxon>Alloherpesviridae</taxon>
        <taxon>Cyvirus</taxon>
        <taxon>Cyvirus cyprinidallo3</taxon>
    </lineage>
</organism>
<evidence type="ECO:0000256" key="1">
    <source>
        <dbReference type="SAM" id="MobiDB-lite"/>
    </source>
</evidence>
<evidence type="ECO:0000313" key="5">
    <source>
        <dbReference type="Proteomes" id="UP000169752"/>
    </source>
</evidence>
<feature type="region of interest" description="Disordered" evidence="1">
    <location>
        <begin position="1"/>
        <end position="56"/>
    </location>
</feature>
<protein>
    <submittedName>
        <fullName evidence="2">ORF67L</fullName>
    </submittedName>
</protein>
<reference evidence="3 5" key="1">
    <citation type="journal article" date="2007" name="J. Virol.">
        <title>Genome sequences of three koi herpesvirus isolates representing the expanding distribution of an emerging disease threatening koi and common carp worldwide.</title>
        <authorList>
            <person name="Aoki T."/>
            <person name="Hirono I."/>
            <person name="Kurokawa K."/>
            <person name="Fukuda H."/>
            <person name="Nahary R."/>
            <person name="Eldar A."/>
            <person name="Davison A.J."/>
            <person name="Waltzek T.B."/>
            <person name="Bercovier H."/>
            <person name="Hedrick R.P."/>
        </authorList>
    </citation>
    <scope>NUCLEOTIDE SEQUENCE [LARGE SCALE GENOMIC DNA]</scope>
    <source>
        <strain evidence="3">TUMST1</strain>
    </source>
</reference>
<dbReference type="EMBL" id="KJ627438">
    <property type="protein sequence ID" value="AIC32422.1"/>
    <property type="molecule type" value="Genomic_DNA"/>
</dbReference>
<feature type="compositionally biased region" description="Low complexity" evidence="1">
    <location>
        <begin position="20"/>
        <end position="40"/>
    </location>
</feature>
<evidence type="ECO:0000313" key="4">
    <source>
        <dbReference type="Proteomes" id="UP000160099"/>
    </source>
</evidence>